<evidence type="ECO:0000313" key="3">
    <source>
        <dbReference type="Proteomes" id="UP000625711"/>
    </source>
</evidence>
<evidence type="ECO:0000313" key="2">
    <source>
        <dbReference type="EMBL" id="KAF7266311.1"/>
    </source>
</evidence>
<name>A0A834M3G6_RHYFE</name>
<gene>
    <name evidence="2" type="ORF">GWI33_020339</name>
</gene>
<evidence type="ECO:0000256" key="1">
    <source>
        <dbReference type="SAM" id="MobiDB-lite"/>
    </source>
</evidence>
<dbReference type="AlphaFoldDB" id="A0A834M3G6"/>
<organism evidence="2 3">
    <name type="scientific">Rhynchophorus ferrugineus</name>
    <name type="common">Red palm weevil</name>
    <name type="synonym">Curculio ferrugineus</name>
    <dbReference type="NCBI Taxonomy" id="354439"/>
    <lineage>
        <taxon>Eukaryota</taxon>
        <taxon>Metazoa</taxon>
        <taxon>Ecdysozoa</taxon>
        <taxon>Arthropoda</taxon>
        <taxon>Hexapoda</taxon>
        <taxon>Insecta</taxon>
        <taxon>Pterygota</taxon>
        <taxon>Neoptera</taxon>
        <taxon>Endopterygota</taxon>
        <taxon>Coleoptera</taxon>
        <taxon>Polyphaga</taxon>
        <taxon>Cucujiformia</taxon>
        <taxon>Curculionidae</taxon>
        <taxon>Dryophthorinae</taxon>
        <taxon>Rhynchophorus</taxon>
    </lineage>
</organism>
<comment type="caution">
    <text evidence="2">The sequence shown here is derived from an EMBL/GenBank/DDBJ whole genome shotgun (WGS) entry which is preliminary data.</text>
</comment>
<keyword evidence="3" id="KW-1185">Reference proteome</keyword>
<reference evidence="2" key="1">
    <citation type="submission" date="2020-08" db="EMBL/GenBank/DDBJ databases">
        <title>Genome sequencing and assembly of the red palm weevil Rhynchophorus ferrugineus.</title>
        <authorList>
            <person name="Dias G.B."/>
            <person name="Bergman C.M."/>
            <person name="Manee M."/>
        </authorList>
    </citation>
    <scope>NUCLEOTIDE SEQUENCE</scope>
    <source>
        <strain evidence="2">AA-2017</strain>
        <tissue evidence="2">Whole larva</tissue>
    </source>
</reference>
<protein>
    <submittedName>
        <fullName evidence="2">Uncharacterized protein</fullName>
    </submittedName>
</protein>
<sequence length="85" mass="10097">MLTQMSISAKDETRVKVQVARWREERERDVRRCSRRATCRSSHRCHPHRVASSTALTAIRTRFWPSRSRRRQTDNMNNGTDRLGE</sequence>
<feature type="region of interest" description="Disordered" evidence="1">
    <location>
        <begin position="64"/>
        <end position="85"/>
    </location>
</feature>
<dbReference type="Proteomes" id="UP000625711">
    <property type="component" value="Unassembled WGS sequence"/>
</dbReference>
<feature type="compositionally biased region" description="Polar residues" evidence="1">
    <location>
        <begin position="74"/>
        <end position="85"/>
    </location>
</feature>
<dbReference type="EMBL" id="JAACXV010014549">
    <property type="protein sequence ID" value="KAF7266311.1"/>
    <property type="molecule type" value="Genomic_DNA"/>
</dbReference>
<accession>A0A834M3G6</accession>
<proteinExistence type="predicted"/>